<dbReference type="Gene3D" id="3.40.190.10">
    <property type="entry name" value="Periplasmic binding protein-like II"/>
    <property type="match status" value="2"/>
</dbReference>
<dbReference type="Proteomes" id="UP001069802">
    <property type="component" value="Unassembled WGS sequence"/>
</dbReference>
<name>A0ABT4LPK2_9PROT</name>
<dbReference type="RefSeq" id="WP_269424969.1">
    <property type="nucleotide sequence ID" value="NZ_JAPWGY010000011.1"/>
</dbReference>
<protein>
    <submittedName>
        <fullName evidence="2">Transporter substrate-binding domain-containing protein</fullName>
    </submittedName>
</protein>
<evidence type="ECO:0000313" key="2">
    <source>
        <dbReference type="EMBL" id="MCZ4282825.1"/>
    </source>
</evidence>
<proteinExistence type="predicted"/>
<reference evidence="2" key="1">
    <citation type="submission" date="2022-12" db="EMBL/GenBank/DDBJ databases">
        <title>Bacterial isolates from different developmental stages of Nematostella vectensis.</title>
        <authorList>
            <person name="Fraune S."/>
        </authorList>
    </citation>
    <scope>NUCLEOTIDE SEQUENCE</scope>
    <source>
        <strain evidence="2">G21630-S1</strain>
    </source>
</reference>
<feature type="domain" description="Solute-binding protein family 3/N-terminal" evidence="1">
    <location>
        <begin position="27"/>
        <end position="172"/>
    </location>
</feature>
<comment type="caution">
    <text evidence="2">The sequence shown here is derived from an EMBL/GenBank/DDBJ whole genome shotgun (WGS) entry which is preliminary data.</text>
</comment>
<dbReference type="EMBL" id="JAPWGY010000011">
    <property type="protein sequence ID" value="MCZ4282825.1"/>
    <property type="molecule type" value="Genomic_DNA"/>
</dbReference>
<sequence>MIVTAAYACLLRGTDAAELKVLFHARAPYYSQSGEQVTGLIADRTAEVFQKAGIAFFWEEMPPKRQLVTISKNLEPVCAAGWFKNPEREAFARYTLPIYQDRPTVVLTRQDATAVIIHKRIDGLLADVRATLLIRDGYSYGAFLDDRINAVKPKMTATSQTNAVMADMITRGRADYMFMAEEEAISLLGELAFDGGGLALHTLDDMPVGNKRHIICSQQVSTAIIEALDRVIEALNEAKVDDAS</sequence>
<keyword evidence="3" id="KW-1185">Reference proteome</keyword>
<dbReference type="Pfam" id="PF00497">
    <property type="entry name" value="SBP_bac_3"/>
    <property type="match status" value="1"/>
</dbReference>
<evidence type="ECO:0000259" key="1">
    <source>
        <dbReference type="Pfam" id="PF00497"/>
    </source>
</evidence>
<evidence type="ECO:0000313" key="3">
    <source>
        <dbReference type="Proteomes" id="UP001069802"/>
    </source>
</evidence>
<gene>
    <name evidence="2" type="ORF">O4H49_18720</name>
</gene>
<organism evidence="2 3">
    <name type="scientific">Kiloniella laminariae</name>
    <dbReference type="NCBI Taxonomy" id="454162"/>
    <lineage>
        <taxon>Bacteria</taxon>
        <taxon>Pseudomonadati</taxon>
        <taxon>Pseudomonadota</taxon>
        <taxon>Alphaproteobacteria</taxon>
        <taxon>Rhodospirillales</taxon>
        <taxon>Kiloniellaceae</taxon>
        <taxon>Kiloniella</taxon>
    </lineage>
</organism>
<dbReference type="InterPro" id="IPR001638">
    <property type="entry name" value="Solute-binding_3/MltF_N"/>
</dbReference>
<dbReference type="SUPFAM" id="SSF53850">
    <property type="entry name" value="Periplasmic binding protein-like II"/>
    <property type="match status" value="1"/>
</dbReference>
<accession>A0ABT4LPK2</accession>